<keyword evidence="2 5" id="KW-0812">Transmembrane</keyword>
<proteinExistence type="inferred from homology"/>
<organism evidence="6 7">
    <name type="scientific">Fibrella forsythiae</name>
    <dbReference type="NCBI Taxonomy" id="2817061"/>
    <lineage>
        <taxon>Bacteria</taxon>
        <taxon>Pseudomonadati</taxon>
        <taxon>Bacteroidota</taxon>
        <taxon>Cytophagia</taxon>
        <taxon>Cytophagales</taxon>
        <taxon>Spirosomataceae</taxon>
        <taxon>Fibrella</taxon>
    </lineage>
</organism>
<protein>
    <recommendedName>
        <fullName evidence="5">Probable membrane transporter protein</fullName>
    </recommendedName>
</protein>
<feature type="transmembrane region" description="Helical" evidence="5">
    <location>
        <begin position="177"/>
        <end position="196"/>
    </location>
</feature>
<accession>A0ABS3JM79</accession>
<dbReference type="InterPro" id="IPR002781">
    <property type="entry name" value="TM_pro_TauE-like"/>
</dbReference>
<feature type="transmembrane region" description="Helical" evidence="5">
    <location>
        <begin position="334"/>
        <end position="352"/>
    </location>
</feature>
<reference evidence="6 7" key="1">
    <citation type="submission" date="2021-03" db="EMBL/GenBank/DDBJ databases">
        <title>Fibrella sp. HMF5405 genome sequencing and assembly.</title>
        <authorList>
            <person name="Kang H."/>
            <person name="Kim H."/>
            <person name="Bae S."/>
            <person name="Joh K."/>
        </authorList>
    </citation>
    <scope>NUCLEOTIDE SEQUENCE [LARGE SCALE GENOMIC DNA]</scope>
    <source>
        <strain evidence="6 7">HMF5405</strain>
    </source>
</reference>
<keyword evidence="4 5" id="KW-0472">Membrane</keyword>
<dbReference type="InterPro" id="IPR051598">
    <property type="entry name" value="TSUP/Inactive_protease-like"/>
</dbReference>
<dbReference type="Pfam" id="PF01925">
    <property type="entry name" value="TauE"/>
    <property type="match status" value="1"/>
</dbReference>
<dbReference type="PANTHER" id="PTHR43701:SF12">
    <property type="entry name" value="MEMBRANE TRANSPORTER PROTEIN YTNM-RELATED"/>
    <property type="match status" value="1"/>
</dbReference>
<evidence type="ECO:0000256" key="2">
    <source>
        <dbReference type="ARBA" id="ARBA00022692"/>
    </source>
</evidence>
<evidence type="ECO:0000256" key="5">
    <source>
        <dbReference type="RuleBase" id="RU363041"/>
    </source>
</evidence>
<comment type="caution">
    <text evidence="6">The sequence shown here is derived from an EMBL/GenBank/DDBJ whole genome shotgun (WGS) entry which is preliminary data.</text>
</comment>
<name>A0ABS3JM79_9BACT</name>
<comment type="similarity">
    <text evidence="5">Belongs to the 4-toluene sulfonate uptake permease (TSUP) (TC 2.A.102) family.</text>
</comment>
<sequence>MQIDNQAEPVSEPVSAVSVAPAIDLNGMSVVIQGEQADQKAVALRKAYPAAKITTAPPPPIWRRRTRTEIAIYVTAALSLMIVGHLLLSYFTLDRITVLATSVRVEPEFFYFLMAGFVAQMIDGALGMAYGVTATTFLMSVGISPLHATASVHSSEIFTSGVSGYMHLKFGNINSKLFKAVLIPGVIGAALGAWLISELSSFEQYAKALQPIISVYTAILGILIIRKALVKRIVKKPIKNIGMLAWTGGFLDSIGGGGWGPIVNSTLIASGRHPRYTIGSVNLAEFFISFASSVVFALYVGLGNYGLVILGLILGGSIAAPIAAHLAQRLPVKTMMVLVGIVVIIVSLRKIIMFF</sequence>
<dbReference type="EMBL" id="JAFMYW010000007">
    <property type="protein sequence ID" value="MBO0951111.1"/>
    <property type="molecule type" value="Genomic_DNA"/>
</dbReference>
<keyword evidence="3 5" id="KW-1133">Transmembrane helix</keyword>
<evidence type="ECO:0000256" key="1">
    <source>
        <dbReference type="ARBA" id="ARBA00004141"/>
    </source>
</evidence>
<gene>
    <name evidence="6" type="ORF">J2I46_21175</name>
</gene>
<evidence type="ECO:0000256" key="3">
    <source>
        <dbReference type="ARBA" id="ARBA00022989"/>
    </source>
</evidence>
<evidence type="ECO:0000256" key="4">
    <source>
        <dbReference type="ARBA" id="ARBA00023136"/>
    </source>
</evidence>
<feature type="transmembrane region" description="Helical" evidence="5">
    <location>
        <begin position="281"/>
        <end position="299"/>
    </location>
</feature>
<feature type="transmembrane region" description="Helical" evidence="5">
    <location>
        <begin position="208"/>
        <end position="229"/>
    </location>
</feature>
<dbReference type="PANTHER" id="PTHR43701">
    <property type="entry name" value="MEMBRANE TRANSPORTER PROTEIN MJ0441-RELATED"/>
    <property type="match status" value="1"/>
</dbReference>
<dbReference type="Proteomes" id="UP000664628">
    <property type="component" value="Unassembled WGS sequence"/>
</dbReference>
<feature type="transmembrane region" description="Helical" evidence="5">
    <location>
        <begin position="305"/>
        <end position="327"/>
    </location>
</feature>
<keyword evidence="7" id="KW-1185">Reference proteome</keyword>
<evidence type="ECO:0000313" key="6">
    <source>
        <dbReference type="EMBL" id="MBO0951111.1"/>
    </source>
</evidence>
<feature type="transmembrane region" description="Helical" evidence="5">
    <location>
        <begin position="70"/>
        <end position="91"/>
    </location>
</feature>
<comment type="subcellular location">
    <subcellularLocation>
        <location evidence="5">Cell membrane</location>
        <topology evidence="5">Multi-pass membrane protein</topology>
    </subcellularLocation>
    <subcellularLocation>
        <location evidence="1">Membrane</location>
        <topology evidence="1">Multi-pass membrane protein</topology>
    </subcellularLocation>
</comment>
<feature type="transmembrane region" description="Helical" evidence="5">
    <location>
        <begin position="111"/>
        <end position="132"/>
    </location>
</feature>
<dbReference type="RefSeq" id="WP_207331068.1">
    <property type="nucleotide sequence ID" value="NZ_JAFMYW010000007.1"/>
</dbReference>
<evidence type="ECO:0000313" key="7">
    <source>
        <dbReference type="Proteomes" id="UP000664628"/>
    </source>
</evidence>
<keyword evidence="5" id="KW-1003">Cell membrane</keyword>